<dbReference type="Pfam" id="PF13619">
    <property type="entry name" value="KTSC"/>
    <property type="match status" value="1"/>
</dbReference>
<evidence type="ECO:0000259" key="2">
    <source>
        <dbReference type="Pfam" id="PF13619"/>
    </source>
</evidence>
<gene>
    <name evidence="3" type="ORF">EA26_11955</name>
</gene>
<feature type="signal peptide" evidence="1">
    <location>
        <begin position="1"/>
        <end position="21"/>
    </location>
</feature>
<organism evidence="3 4">
    <name type="scientific">Vibrio navarrensis</name>
    <dbReference type="NCBI Taxonomy" id="29495"/>
    <lineage>
        <taxon>Bacteria</taxon>
        <taxon>Pseudomonadati</taxon>
        <taxon>Pseudomonadota</taxon>
        <taxon>Gammaproteobacteria</taxon>
        <taxon>Vibrionales</taxon>
        <taxon>Vibrionaceae</taxon>
        <taxon>Vibrio</taxon>
    </lineage>
</organism>
<feature type="domain" description="KTSC" evidence="2">
    <location>
        <begin position="298"/>
        <end position="355"/>
    </location>
</feature>
<evidence type="ECO:0000313" key="4">
    <source>
        <dbReference type="Proteomes" id="UP000029994"/>
    </source>
</evidence>
<dbReference type="GeneID" id="43683882"/>
<name>A0A099LX60_9VIBR</name>
<dbReference type="EMBL" id="JMCG01000001">
    <property type="protein sequence ID" value="KGK11986.1"/>
    <property type="molecule type" value="Genomic_DNA"/>
</dbReference>
<evidence type="ECO:0000313" key="3">
    <source>
        <dbReference type="EMBL" id="KGK11986.1"/>
    </source>
</evidence>
<dbReference type="AlphaFoldDB" id="A0A099LX60"/>
<accession>A0A099LX60</accession>
<dbReference type="eggNOG" id="ENOG5033872">
    <property type="taxonomic scope" value="Bacteria"/>
</dbReference>
<evidence type="ECO:0000256" key="1">
    <source>
        <dbReference type="SAM" id="SignalP"/>
    </source>
</evidence>
<keyword evidence="4" id="KW-1185">Reference proteome</keyword>
<dbReference type="RefSeq" id="WP_052079262.1">
    <property type="nucleotide sequence ID" value="NZ_CP061844.1"/>
</dbReference>
<proteinExistence type="predicted"/>
<feature type="chain" id="PRO_5001950324" description="KTSC domain-containing protein" evidence="1">
    <location>
        <begin position="22"/>
        <end position="362"/>
    </location>
</feature>
<dbReference type="InterPro" id="IPR025309">
    <property type="entry name" value="KTSC_dom"/>
</dbReference>
<keyword evidence="1" id="KW-0732">Signal</keyword>
<reference evidence="3 4" key="1">
    <citation type="submission" date="2014-04" db="EMBL/GenBank/DDBJ databases">
        <title>Genome sequencing of Vibrio navarrensis strains.</title>
        <authorList>
            <person name="Gladney L.M."/>
            <person name="Katz L.S."/>
            <person name="Marino-Ramirez L."/>
            <person name="Jordan I.K."/>
        </authorList>
    </citation>
    <scope>NUCLEOTIDE SEQUENCE [LARGE SCALE GENOMIC DNA]</scope>
    <source>
        <strain evidence="3 4">ATCC 51183</strain>
    </source>
</reference>
<comment type="caution">
    <text evidence="3">The sequence shown here is derived from an EMBL/GenBank/DDBJ whole genome shotgun (WGS) entry which is preliminary data.</text>
</comment>
<dbReference type="STRING" id="29495.EA26_11955"/>
<protein>
    <recommendedName>
        <fullName evidence="2">KTSC domain-containing protein</fullName>
    </recommendedName>
</protein>
<dbReference type="Proteomes" id="UP000029994">
    <property type="component" value="Unassembled WGS sequence"/>
</dbReference>
<sequence length="362" mass="40711">MIRKTIGLSLLSLLLSNAAFADSYCAKGVDSLQLFYVNGMFTDEMTFKQNLDALSDFQSSYLHYYTIRDDADGVHNFNEPLLYQIAEVAFHKLTDEEKNGAKGRIVKAALKGNLKQNIDATAEAFAWFYTELYEGVDDMVNELDYANMKLRLETYLDKCARTVLVTHSQGNFYGNRLYTEVSNNYVYPNGVELSEYPMLGYMGIANPTFSHGGPQGVNNPEIAKTFTNSNDLPMAGVRIAFGAIAANPVSASLAFDFSGHGLKDSYLQDNAAPYIAGLMKEIIDNLTPYPMFEQHPSSSSAISHIGHSYVSNILDIRFRYGGGYRYEGVDRETWEEFYYSTSHGTYFNENIKDNYPYTKIEN</sequence>